<dbReference type="PANTHER" id="PTHR24350">
    <property type="entry name" value="SERINE/THREONINE-PROTEIN KINASE IAL-RELATED"/>
    <property type="match status" value="1"/>
</dbReference>
<keyword evidence="2" id="KW-0808">Transferase</keyword>
<dbReference type="FunFam" id="3.30.200.20:FF:000042">
    <property type="entry name" value="Aurora kinase A"/>
    <property type="match status" value="1"/>
</dbReference>
<keyword evidence="1" id="KW-0723">Serine/threonine-protein kinase</keyword>
<feature type="signal peptide" evidence="10">
    <location>
        <begin position="1"/>
        <end position="27"/>
    </location>
</feature>
<dbReference type="OrthoDB" id="347657at2759"/>
<dbReference type="EMBL" id="JABANP010000088">
    <property type="protein sequence ID" value="KAF4690978.1"/>
    <property type="molecule type" value="Genomic_DNA"/>
</dbReference>
<keyword evidence="4" id="KW-0418">Kinase</keyword>
<dbReference type="InterPro" id="IPR029045">
    <property type="entry name" value="ClpP/crotonase-like_dom_sf"/>
</dbReference>
<feature type="binding site" evidence="7">
    <location>
        <begin position="1038"/>
        <end position="1039"/>
    </location>
    <ligand>
        <name>ATP</name>
        <dbReference type="ChEBI" id="CHEBI:30616"/>
    </ligand>
</feature>
<comment type="caution">
    <text evidence="12">The sequence shown here is derived from an EMBL/GenBank/DDBJ whole genome shotgun (WGS) entry which is preliminary data.</text>
</comment>
<evidence type="ECO:0000256" key="6">
    <source>
        <dbReference type="PIRSR" id="PIRSR630616-1"/>
    </source>
</evidence>
<feature type="cross-link" description="Glycyl lysine isopeptide (Lys-Gly) (interchain with G-Cter in SUMO2)" evidence="8">
    <location>
        <position position="1036"/>
    </location>
</feature>
<evidence type="ECO:0000313" key="12">
    <source>
        <dbReference type="EMBL" id="KAF4690978.1"/>
    </source>
</evidence>
<feature type="binding site" evidence="7">
    <location>
        <position position="941"/>
    </location>
    <ligand>
        <name>ATP</name>
        <dbReference type="ChEBI" id="CHEBI:30616"/>
    </ligand>
</feature>
<dbReference type="InterPro" id="IPR030616">
    <property type="entry name" value="Aur-like"/>
</dbReference>
<feature type="region of interest" description="Disordered" evidence="9">
    <location>
        <begin position="1243"/>
        <end position="1262"/>
    </location>
</feature>
<dbReference type="Gene3D" id="1.10.510.10">
    <property type="entry name" value="Transferase(Phosphotransferase) domain 1"/>
    <property type="match status" value="1"/>
</dbReference>
<dbReference type="Gene3D" id="3.90.226.10">
    <property type="entry name" value="2-enoyl-CoA Hydratase, Chain A, domain 1"/>
    <property type="match status" value="1"/>
</dbReference>
<gene>
    <name evidence="12" type="ORF">FOZ60_016454</name>
</gene>
<evidence type="ECO:0000313" key="13">
    <source>
        <dbReference type="Proteomes" id="UP000541610"/>
    </source>
</evidence>
<dbReference type="SUPFAM" id="SSF56112">
    <property type="entry name" value="Protein kinase-like (PK-like)"/>
    <property type="match status" value="1"/>
</dbReference>
<reference evidence="12 13" key="1">
    <citation type="submission" date="2020-04" db="EMBL/GenBank/DDBJ databases">
        <title>Perkinsus olseni comparative genomics.</title>
        <authorList>
            <person name="Bogema D.R."/>
        </authorList>
    </citation>
    <scope>NUCLEOTIDE SEQUENCE [LARGE SCALE GENOMIC DNA]</scope>
    <source>
        <strain evidence="12">00978-12</strain>
    </source>
</reference>
<dbReference type="Proteomes" id="UP000541610">
    <property type="component" value="Unassembled WGS sequence"/>
</dbReference>
<evidence type="ECO:0000259" key="11">
    <source>
        <dbReference type="PROSITE" id="PS50011"/>
    </source>
</evidence>
<dbReference type="InterPro" id="IPR000719">
    <property type="entry name" value="Prot_kinase_dom"/>
</dbReference>
<dbReference type="InterPro" id="IPR011009">
    <property type="entry name" value="Kinase-like_dom_sf"/>
</dbReference>
<organism evidence="12 13">
    <name type="scientific">Perkinsus olseni</name>
    <name type="common">Perkinsus atlanticus</name>
    <dbReference type="NCBI Taxonomy" id="32597"/>
    <lineage>
        <taxon>Eukaryota</taxon>
        <taxon>Sar</taxon>
        <taxon>Alveolata</taxon>
        <taxon>Perkinsozoa</taxon>
        <taxon>Perkinsea</taxon>
        <taxon>Perkinsida</taxon>
        <taxon>Perkinsidae</taxon>
        <taxon>Perkinsus</taxon>
    </lineage>
</organism>
<dbReference type="Pfam" id="PF00069">
    <property type="entry name" value="Pkinase"/>
    <property type="match status" value="1"/>
</dbReference>
<evidence type="ECO:0000256" key="10">
    <source>
        <dbReference type="SAM" id="SignalP"/>
    </source>
</evidence>
<evidence type="ECO:0000256" key="8">
    <source>
        <dbReference type="PIRSR" id="PIRSR630616-3"/>
    </source>
</evidence>
<name>A0A7J6P4F6_PEROL</name>
<evidence type="ECO:0000256" key="3">
    <source>
        <dbReference type="ARBA" id="ARBA00022741"/>
    </source>
</evidence>
<evidence type="ECO:0000256" key="1">
    <source>
        <dbReference type="ARBA" id="ARBA00022527"/>
    </source>
</evidence>
<feature type="active site" description="Proton acceptor" evidence="6">
    <location>
        <position position="1034"/>
    </location>
</feature>
<keyword evidence="5 7" id="KW-0067">ATP-binding</keyword>
<feature type="chain" id="PRO_5029578639" description="Protein kinase domain-containing protein" evidence="10">
    <location>
        <begin position="28"/>
        <end position="1602"/>
    </location>
</feature>
<dbReference type="SUPFAM" id="SSF52096">
    <property type="entry name" value="ClpP/crotonase"/>
    <property type="match status" value="1"/>
</dbReference>
<sequence>MDTITSLLSSILLSAFLSLHLLGCGHDDPPTSHHHHNTTSTINNRISASSTGRLYLAEDAVDYCAGLEGVSNEYDIPGRDDITERWSSGKALMRCVSQLTISRFDALFTLHNLRYGVAEAYAFTDIAKDSTTSIQNNTCGFKVYDIRVDLIGIFDRKIEEMAKATKGMTAKRRMEYLKGPTPALPFHGGVMDILNSLYDAHTYYQSPLNMFTFVLPVGFEPVWRSGLDVEYRKIFNKWPTVHHYNYLSPIATIDGQEVLEWMESMVTGGVLKGLHLGVNQRINDWFFINDAPLYIPLAWYHVSSADITPLQVVYEDGTSDTIEWLGKLIDYSKGMESMGVSDGLSWRVYNSLINRNTQFDYVIDMEKRKFGRYMDTLTDTPNTNLAADPQLDRAVTKVLENARRRPDPTAPEEVVNGMNGDGDDDDGEGRRRVTSALADKKIRRPGSGTTDGSDDSIPHPMMVRGSSGALDTAASSRAQEPRWREAIGGVLKWRVEANAMVVVITTFSISPHTTKPHDILLPQFFQIQQEARRMGIRRILLDLSGNTGGSLNSAFAVLWYLLTPSEVCQPQAKRITNHWRLWLQSFAFHWSKSVDDGARRVWRKLEDDAFIQERMDELRSILRYAAAIDKSMIGDDLDGALRNVDGLEAWVLGMQDGKARRWAFLQILQHQLFLTESAREDITRSSTGWYPFGNNDFVDPATGASFDPPLRQYQHPETHHWGGSSNYSQRAPWRFCEDIINRQMPALQRQYAPSGVRPAAATADWSYWKEVAVLTDGRCGSACTTVAATLYLSRRATTYTFGGRIDKGMAFGSYAGGNVVSYDHFWPRFSIASHLAHWGTLGASPWSKRYGNNWIHYATIFPTTATASFTFNMAFHTALGQESLPVQWYEMPSHYHLHGIGTPIVAPVEEEEEVIEEVGSGNFCTVYRARDEVDDSLVALKVFNKDEVRRAKKEKDVLMEKHALCRLHHPNIIKLLYTFTDPDNCYIVTEYCGGGELWNLVAHCGLGEGQSKYYLKQMAEALRYCHQAGIVHRDVKAENALLSADRRTLKLCDFGTARDLLNPQIQGAGNMCFNKHMKVRFGIPPYVAGNSSSDVVGESLQHHDLQFPADGVGIEPSCLDLIRWCNNEDSRPQSFDEVLNHPWFQDTPSHIPPLSLEEVCIRSLARAGFADACRYDEDTSAAAAGAAATSTTTTTTTSSSHDGGHHDGKLDRLVLVVFAGVPGSGTAMLDHLHLPELIEAQRRMDDEQPSPSASSSSSGGLSSPPQWAALLLLQINNRRPSTTLSGLVIYADWPHMDVLTEKKYMNQLPSFADGQSCLNAHFSELLLDVTPTKFADWIEGGTNVNAVDTSTGIGRGNDFKSMLLAVKSANAKVSVVVALGHGYYDKVCGGRESIHCMYNFVKTWDKVVPGSMAGVVVSGIESTPTGMSTAMSAAASSKGPYSLGVTLPMASLASYQHKYSNVVDAFYLLLIDFWCPSVDSYAASNPNNIFKTQSSDLGSFMVKAGSCPGGKDSPIPQKDITAVNSKTILLWSTRHASSSSHSSSCPYPLNDGSCTQNDRAELGTVTSIEAMNLIQYMSNLFTSAKHGFYYMSLMPDQWFYDD</sequence>
<feature type="compositionally biased region" description="Low complexity" evidence="9">
    <location>
        <begin position="1249"/>
        <end position="1262"/>
    </location>
</feature>
<dbReference type="PROSITE" id="PS50011">
    <property type="entry name" value="PROTEIN_KINASE_DOM"/>
    <property type="match status" value="1"/>
</dbReference>
<evidence type="ECO:0000256" key="4">
    <source>
        <dbReference type="ARBA" id="ARBA00022777"/>
    </source>
</evidence>
<evidence type="ECO:0000256" key="9">
    <source>
        <dbReference type="SAM" id="MobiDB-lite"/>
    </source>
</evidence>
<protein>
    <recommendedName>
        <fullName evidence="11">Protein kinase domain-containing protein</fullName>
    </recommendedName>
</protein>
<feature type="binding site" evidence="7">
    <location>
        <position position="1053"/>
    </location>
    <ligand>
        <name>ATP</name>
        <dbReference type="ChEBI" id="CHEBI:30616"/>
    </ligand>
</feature>
<accession>A0A7J6P4F6</accession>
<proteinExistence type="predicted"/>
<evidence type="ECO:0000256" key="5">
    <source>
        <dbReference type="ARBA" id="ARBA00022840"/>
    </source>
</evidence>
<feature type="region of interest" description="Disordered" evidence="9">
    <location>
        <begin position="400"/>
        <end position="468"/>
    </location>
</feature>
<evidence type="ECO:0000256" key="7">
    <source>
        <dbReference type="PIRSR" id="PIRSR630616-2"/>
    </source>
</evidence>
<feature type="domain" description="Protein kinase" evidence="11">
    <location>
        <begin position="912"/>
        <end position="1237"/>
    </location>
</feature>
<feature type="compositionally biased region" description="Low complexity" evidence="9">
    <location>
        <begin position="1184"/>
        <end position="1200"/>
    </location>
</feature>
<keyword evidence="3 7" id="KW-0547">Nucleotide-binding</keyword>
<dbReference type="SMART" id="SM00220">
    <property type="entry name" value="S_TKc"/>
    <property type="match status" value="1"/>
</dbReference>
<evidence type="ECO:0000256" key="2">
    <source>
        <dbReference type="ARBA" id="ARBA00022679"/>
    </source>
</evidence>
<feature type="region of interest" description="Disordered" evidence="9">
    <location>
        <begin position="1184"/>
        <end position="1206"/>
    </location>
</feature>
<dbReference type="GO" id="GO:0005524">
    <property type="term" value="F:ATP binding"/>
    <property type="evidence" value="ECO:0007669"/>
    <property type="project" value="UniProtKB-KW"/>
</dbReference>
<keyword evidence="10" id="KW-0732">Signal</keyword>
<dbReference type="CDD" id="cd00180">
    <property type="entry name" value="PKc"/>
    <property type="match status" value="1"/>
</dbReference>
<dbReference type="GO" id="GO:0004674">
    <property type="term" value="F:protein serine/threonine kinase activity"/>
    <property type="evidence" value="ECO:0007669"/>
    <property type="project" value="UniProtKB-KW"/>
</dbReference>